<dbReference type="OrthoDB" id="1750577at2"/>
<comment type="caution">
    <text evidence="3">The sequence shown here is derived from an EMBL/GenBank/DDBJ whole genome shotgun (WGS) entry which is preliminary data.</text>
</comment>
<accession>A0A2M9EX48</accession>
<dbReference type="InterPro" id="IPR005182">
    <property type="entry name" value="YdbS-like_PH"/>
</dbReference>
<name>A0A2M9EX48_9BACL</name>
<organism evidence="3 4">
    <name type="scientific">Chryseomicrobium excrementi</name>
    <dbReference type="NCBI Taxonomy" id="2041346"/>
    <lineage>
        <taxon>Bacteria</taxon>
        <taxon>Bacillati</taxon>
        <taxon>Bacillota</taxon>
        <taxon>Bacilli</taxon>
        <taxon>Bacillales</taxon>
        <taxon>Caryophanaceae</taxon>
        <taxon>Chryseomicrobium</taxon>
    </lineage>
</organism>
<protein>
    <recommendedName>
        <fullName evidence="2">YdbS-like PH domain-containing protein</fullName>
    </recommendedName>
</protein>
<feature type="domain" description="YdbS-like PH" evidence="2">
    <location>
        <begin position="70"/>
        <end position="146"/>
    </location>
</feature>
<keyword evidence="1" id="KW-0472">Membrane</keyword>
<feature type="transmembrane region" description="Helical" evidence="1">
    <location>
        <begin position="44"/>
        <end position="65"/>
    </location>
</feature>
<dbReference type="Proteomes" id="UP000228680">
    <property type="component" value="Unassembled WGS sequence"/>
</dbReference>
<keyword evidence="1" id="KW-1133">Transmembrane helix</keyword>
<dbReference type="PANTHER" id="PTHR34473">
    <property type="entry name" value="UPF0699 TRANSMEMBRANE PROTEIN YDBS"/>
    <property type="match status" value="1"/>
</dbReference>
<keyword evidence="4" id="KW-1185">Reference proteome</keyword>
<reference evidence="3 4" key="1">
    <citation type="submission" date="2017-10" db="EMBL/GenBank/DDBJ databases">
        <title>Draft genome of Chryseomicrobium casticus sp. nov.</title>
        <authorList>
            <person name="Chakraborty R."/>
            <person name="Saha T."/>
        </authorList>
    </citation>
    <scope>NUCLEOTIDE SEQUENCE [LARGE SCALE GENOMIC DNA]</scope>
    <source>
        <strain evidence="3 4">ET03</strain>
    </source>
</reference>
<dbReference type="Pfam" id="PF03703">
    <property type="entry name" value="bPH_2"/>
    <property type="match status" value="1"/>
</dbReference>
<evidence type="ECO:0000256" key="1">
    <source>
        <dbReference type="SAM" id="Phobius"/>
    </source>
</evidence>
<evidence type="ECO:0000313" key="3">
    <source>
        <dbReference type="EMBL" id="PJK15780.1"/>
    </source>
</evidence>
<sequence length="157" mass="18183">MQTANQLSLKGLTVWRIYGLIQTAFVVLVSTGLIVLNLLFFELWWLYLALATIAIAIALVSIWVMPNLRWNRWRYEVREHEIELQHGILIKKRTLVPMVRVQHVDTEQGPILRNYQLASIHISTAATQHTIPFLDEQEAEAMRQRISVLARVAEEDV</sequence>
<proteinExistence type="predicted"/>
<evidence type="ECO:0000259" key="2">
    <source>
        <dbReference type="Pfam" id="PF03703"/>
    </source>
</evidence>
<keyword evidence="1" id="KW-0812">Transmembrane</keyword>
<feature type="transmembrane region" description="Helical" evidence="1">
    <location>
        <begin position="17"/>
        <end position="38"/>
    </location>
</feature>
<gene>
    <name evidence="3" type="ORF">CQS04_11100</name>
</gene>
<evidence type="ECO:0000313" key="4">
    <source>
        <dbReference type="Proteomes" id="UP000228680"/>
    </source>
</evidence>
<dbReference type="EMBL" id="PCGR01000004">
    <property type="protein sequence ID" value="PJK15780.1"/>
    <property type="molecule type" value="Genomic_DNA"/>
</dbReference>
<dbReference type="PANTHER" id="PTHR34473:SF2">
    <property type="entry name" value="UPF0699 TRANSMEMBRANE PROTEIN YDBT"/>
    <property type="match status" value="1"/>
</dbReference>
<dbReference type="RefSeq" id="WP_100354192.1">
    <property type="nucleotide sequence ID" value="NZ_PCGR01000004.1"/>
</dbReference>
<dbReference type="AlphaFoldDB" id="A0A2M9EX48"/>